<dbReference type="PANTHER" id="PTHR46696:SF6">
    <property type="entry name" value="P450, PUTATIVE (EUROFUNG)-RELATED"/>
    <property type="match status" value="1"/>
</dbReference>
<dbReference type="InterPro" id="IPR001128">
    <property type="entry name" value="Cyt_P450"/>
</dbReference>
<accession>A0A6J6ALZ5</accession>
<evidence type="ECO:0000256" key="1">
    <source>
        <dbReference type="ARBA" id="ARBA00010617"/>
    </source>
</evidence>
<name>A0A6J6ALZ5_9ZZZZ</name>
<dbReference type="PROSITE" id="PS00086">
    <property type="entry name" value="CYTOCHROME_P450"/>
    <property type="match status" value="1"/>
</dbReference>
<evidence type="ECO:0000256" key="5">
    <source>
        <dbReference type="ARBA" id="ARBA00023004"/>
    </source>
</evidence>
<dbReference type="EMBL" id="CAEUNJ010000033">
    <property type="protein sequence ID" value="CAB4371555.1"/>
    <property type="molecule type" value="Genomic_DNA"/>
</dbReference>
<dbReference type="FunFam" id="1.10.630.10:FF:000018">
    <property type="entry name" value="Cytochrome P450 monooxygenase"/>
    <property type="match status" value="1"/>
</dbReference>
<protein>
    <submittedName>
        <fullName evidence="7">Unannotated protein</fullName>
    </submittedName>
</protein>
<organism evidence="7">
    <name type="scientific">freshwater metagenome</name>
    <dbReference type="NCBI Taxonomy" id="449393"/>
    <lineage>
        <taxon>unclassified sequences</taxon>
        <taxon>metagenomes</taxon>
        <taxon>ecological metagenomes</taxon>
    </lineage>
</organism>
<dbReference type="PANTHER" id="PTHR46696">
    <property type="entry name" value="P450, PUTATIVE (EUROFUNG)-RELATED"/>
    <property type="match status" value="1"/>
</dbReference>
<keyword evidence="2" id="KW-0349">Heme</keyword>
<dbReference type="GO" id="GO:0020037">
    <property type="term" value="F:heme binding"/>
    <property type="evidence" value="ECO:0007669"/>
    <property type="project" value="InterPro"/>
</dbReference>
<comment type="similarity">
    <text evidence="1">Belongs to the cytochrome P450 family.</text>
</comment>
<dbReference type="InterPro" id="IPR002397">
    <property type="entry name" value="Cyt_P450_B"/>
</dbReference>
<dbReference type="GO" id="GO:0005506">
    <property type="term" value="F:iron ion binding"/>
    <property type="evidence" value="ECO:0007669"/>
    <property type="project" value="InterPro"/>
</dbReference>
<evidence type="ECO:0000256" key="4">
    <source>
        <dbReference type="ARBA" id="ARBA00023002"/>
    </source>
</evidence>
<dbReference type="SUPFAM" id="SSF48264">
    <property type="entry name" value="Cytochrome P450"/>
    <property type="match status" value="1"/>
</dbReference>
<sequence>MIKPPVTDFATDFDHTDEAWVADPYPIMEDLRERCPVAHSDRYGGLWAPMTYEAVSAIANDTEHFTSRTVVINNGRPGDDALPAPIGVAPPISSDPPFHEIARRLLLPAFAPRPIAALEPFTRELCARLLDEMADAEFVDASVQYAEHIPVGLIAKLCGLPQEDGEQFREFVRIVLEGVDLPAEERIEAFKPVEDYIIPAIVERRENPDDGLISYLLDAEIMGEKLSDEHVFGSILLLIVAGIDTTWSAIGSSIWHLANNPEDLARLIAHPELLPSAVEEFLRAYAPVSMARLVKDDFEFQGCPMKKDDWIFLSFPAANRDPEAFDNADEVLIDREINRHSAFGLGIHRCLGSNLARMEMTVALEEWLKRYTKFELDNSEPTTFSQGQVRGPRRLPLRILERK</sequence>
<dbReference type="GO" id="GO:0016705">
    <property type="term" value="F:oxidoreductase activity, acting on paired donors, with incorporation or reduction of molecular oxygen"/>
    <property type="evidence" value="ECO:0007669"/>
    <property type="project" value="InterPro"/>
</dbReference>
<dbReference type="Gene3D" id="1.10.630.10">
    <property type="entry name" value="Cytochrome P450"/>
    <property type="match status" value="1"/>
</dbReference>
<reference evidence="7" key="1">
    <citation type="submission" date="2020-05" db="EMBL/GenBank/DDBJ databases">
        <authorList>
            <person name="Chiriac C."/>
            <person name="Salcher M."/>
            <person name="Ghai R."/>
            <person name="Kavagutti S V."/>
        </authorList>
    </citation>
    <scope>NUCLEOTIDE SEQUENCE</scope>
</reference>
<evidence type="ECO:0000256" key="6">
    <source>
        <dbReference type="ARBA" id="ARBA00023033"/>
    </source>
</evidence>
<keyword evidence="5" id="KW-0408">Iron</keyword>
<dbReference type="PRINTS" id="PR00385">
    <property type="entry name" value="P450"/>
</dbReference>
<dbReference type="Pfam" id="PF00067">
    <property type="entry name" value="p450"/>
    <property type="match status" value="1"/>
</dbReference>
<gene>
    <name evidence="7" type="ORF">UFOPK4201_00900</name>
</gene>
<dbReference type="GO" id="GO:0004497">
    <property type="term" value="F:monooxygenase activity"/>
    <property type="evidence" value="ECO:0007669"/>
    <property type="project" value="UniProtKB-KW"/>
</dbReference>
<keyword evidence="6" id="KW-0503">Monooxygenase</keyword>
<evidence type="ECO:0000313" key="7">
    <source>
        <dbReference type="EMBL" id="CAB4371555.1"/>
    </source>
</evidence>
<proteinExistence type="inferred from homology"/>
<dbReference type="InterPro" id="IPR017972">
    <property type="entry name" value="Cyt_P450_CS"/>
</dbReference>
<dbReference type="AlphaFoldDB" id="A0A6J6ALZ5"/>
<dbReference type="InterPro" id="IPR036396">
    <property type="entry name" value="Cyt_P450_sf"/>
</dbReference>
<keyword evidence="4" id="KW-0560">Oxidoreductase</keyword>
<evidence type="ECO:0000256" key="2">
    <source>
        <dbReference type="ARBA" id="ARBA00022617"/>
    </source>
</evidence>
<evidence type="ECO:0000256" key="3">
    <source>
        <dbReference type="ARBA" id="ARBA00022723"/>
    </source>
</evidence>
<keyword evidence="3" id="KW-0479">Metal-binding</keyword>
<dbReference type="PRINTS" id="PR00359">
    <property type="entry name" value="BP450"/>
</dbReference>